<dbReference type="Pfam" id="PF00440">
    <property type="entry name" value="TetR_N"/>
    <property type="match status" value="1"/>
</dbReference>
<dbReference type="SUPFAM" id="SSF46689">
    <property type="entry name" value="Homeodomain-like"/>
    <property type="match status" value="1"/>
</dbReference>
<proteinExistence type="predicted"/>
<dbReference type="Pfam" id="PF14278">
    <property type="entry name" value="TetR_C_8"/>
    <property type="match status" value="1"/>
</dbReference>
<accession>A0A2N3QLZ5</accession>
<evidence type="ECO:0000313" key="5">
    <source>
        <dbReference type="Proteomes" id="UP000233727"/>
    </source>
</evidence>
<evidence type="ECO:0000256" key="1">
    <source>
        <dbReference type="ARBA" id="ARBA00023125"/>
    </source>
</evidence>
<protein>
    <submittedName>
        <fullName evidence="4">Transcriptional regulator, TetR family</fullName>
    </submittedName>
</protein>
<dbReference type="PROSITE" id="PS50977">
    <property type="entry name" value="HTH_TETR_2"/>
    <property type="match status" value="1"/>
</dbReference>
<organism evidence="4 5">
    <name type="scientific">Bifidobacterium thermophilum</name>
    <dbReference type="NCBI Taxonomy" id="33905"/>
    <lineage>
        <taxon>Bacteria</taxon>
        <taxon>Bacillati</taxon>
        <taxon>Actinomycetota</taxon>
        <taxon>Actinomycetes</taxon>
        <taxon>Bifidobacteriales</taxon>
        <taxon>Bifidobacteriaceae</taxon>
        <taxon>Bifidobacterium</taxon>
    </lineage>
</organism>
<keyword evidence="1 2" id="KW-0238">DNA-binding</keyword>
<dbReference type="AlphaFoldDB" id="A0A2N3QLZ5"/>
<dbReference type="PANTHER" id="PTHR43479:SF11">
    <property type="entry name" value="ACREF_ENVCD OPERON REPRESSOR-RELATED"/>
    <property type="match status" value="1"/>
</dbReference>
<reference evidence="4 5" key="1">
    <citation type="submission" date="2017-10" db="EMBL/GenBank/DDBJ databases">
        <title>Bifidobacterium genomics.</title>
        <authorList>
            <person name="Lugli G.A."/>
            <person name="Milani C."/>
            <person name="Mancabelli L."/>
        </authorList>
    </citation>
    <scope>NUCLEOTIDE SEQUENCE [LARGE SCALE GENOMIC DNA]</scope>
    <source>
        <strain evidence="4 5">1542B</strain>
    </source>
</reference>
<name>A0A2N3QLZ5_9BIFI</name>
<dbReference type="RefSeq" id="WP_101454984.1">
    <property type="nucleotide sequence ID" value="NZ_PCGY01000011.1"/>
</dbReference>
<evidence type="ECO:0000256" key="2">
    <source>
        <dbReference type="PROSITE-ProRule" id="PRU00335"/>
    </source>
</evidence>
<feature type="DNA-binding region" description="H-T-H motif" evidence="2">
    <location>
        <begin position="29"/>
        <end position="48"/>
    </location>
</feature>
<comment type="caution">
    <text evidence="4">The sequence shown here is derived from an EMBL/GenBank/DDBJ whole genome shotgun (WGS) entry which is preliminary data.</text>
</comment>
<evidence type="ECO:0000259" key="3">
    <source>
        <dbReference type="PROSITE" id="PS50977"/>
    </source>
</evidence>
<dbReference type="InterPro" id="IPR039532">
    <property type="entry name" value="TetR_C_Firmicutes"/>
</dbReference>
<dbReference type="InterPro" id="IPR050624">
    <property type="entry name" value="HTH-type_Tx_Regulator"/>
</dbReference>
<evidence type="ECO:0000313" key="4">
    <source>
        <dbReference type="EMBL" id="PKU92718.1"/>
    </source>
</evidence>
<dbReference type="PANTHER" id="PTHR43479">
    <property type="entry name" value="ACREF/ENVCD OPERON REPRESSOR-RELATED"/>
    <property type="match status" value="1"/>
</dbReference>
<gene>
    <name evidence="4" type="ORF">CQR47_0567</name>
</gene>
<feature type="domain" description="HTH tetR-type" evidence="3">
    <location>
        <begin position="6"/>
        <end position="66"/>
    </location>
</feature>
<dbReference type="Proteomes" id="UP000233727">
    <property type="component" value="Unassembled WGS sequence"/>
</dbReference>
<dbReference type="EMBL" id="PCGY01000011">
    <property type="protein sequence ID" value="PKU92718.1"/>
    <property type="molecule type" value="Genomic_DNA"/>
</dbReference>
<dbReference type="InterPro" id="IPR001647">
    <property type="entry name" value="HTH_TetR"/>
</dbReference>
<dbReference type="GO" id="GO:0003677">
    <property type="term" value="F:DNA binding"/>
    <property type="evidence" value="ECO:0007669"/>
    <property type="project" value="UniProtKB-UniRule"/>
</dbReference>
<dbReference type="Gene3D" id="1.10.357.10">
    <property type="entry name" value="Tetracycline Repressor, domain 2"/>
    <property type="match status" value="1"/>
</dbReference>
<sequence length="182" mass="20909">MPGKDYYVEQRLAETLIELLDTKPLDEISVRELCDAAGVGRASFYRHFQCKEDILERHARSLIEKWAAAFESSPDSRPWNVFESLFHFIKEHQAFYETLHKTGRDGVLRAAIRTRMGLTDDLANEDAYQKAFFSDGISGWIEEWIDRGMQETPDELNRQLGVLHAGVAGARKVVHECIIQPR</sequence>
<dbReference type="InterPro" id="IPR009057">
    <property type="entry name" value="Homeodomain-like_sf"/>
</dbReference>